<keyword evidence="2" id="KW-1185">Reference proteome</keyword>
<reference evidence="1 2" key="1">
    <citation type="journal article" date="2019" name="Commun. Biol.">
        <title>The bagworm genome reveals a unique fibroin gene that provides high tensile strength.</title>
        <authorList>
            <person name="Kono N."/>
            <person name="Nakamura H."/>
            <person name="Ohtoshi R."/>
            <person name="Tomita M."/>
            <person name="Numata K."/>
            <person name="Arakawa K."/>
        </authorList>
    </citation>
    <scope>NUCLEOTIDE SEQUENCE [LARGE SCALE GENOMIC DNA]</scope>
</reference>
<dbReference type="Proteomes" id="UP000299102">
    <property type="component" value="Unassembled WGS sequence"/>
</dbReference>
<organism evidence="1 2">
    <name type="scientific">Eumeta variegata</name>
    <name type="common">Bagworm moth</name>
    <name type="synonym">Eumeta japonica</name>
    <dbReference type="NCBI Taxonomy" id="151549"/>
    <lineage>
        <taxon>Eukaryota</taxon>
        <taxon>Metazoa</taxon>
        <taxon>Ecdysozoa</taxon>
        <taxon>Arthropoda</taxon>
        <taxon>Hexapoda</taxon>
        <taxon>Insecta</taxon>
        <taxon>Pterygota</taxon>
        <taxon>Neoptera</taxon>
        <taxon>Endopterygota</taxon>
        <taxon>Lepidoptera</taxon>
        <taxon>Glossata</taxon>
        <taxon>Ditrysia</taxon>
        <taxon>Tineoidea</taxon>
        <taxon>Psychidae</taxon>
        <taxon>Oiketicinae</taxon>
        <taxon>Eumeta</taxon>
    </lineage>
</organism>
<proteinExistence type="predicted"/>
<evidence type="ECO:0000313" key="1">
    <source>
        <dbReference type="EMBL" id="GBP55414.1"/>
    </source>
</evidence>
<comment type="caution">
    <text evidence="1">The sequence shown here is derived from an EMBL/GenBank/DDBJ whole genome shotgun (WGS) entry which is preliminary data.</text>
</comment>
<gene>
    <name evidence="1" type="ORF">EVAR_45737_1</name>
</gene>
<dbReference type="AlphaFoldDB" id="A0A4C1WZA5"/>
<name>A0A4C1WZA5_EUMVA</name>
<sequence length="149" mass="16399">MPHLFEGDLMEYNASRLIMASDDGPSPSEFNCSSNFAITFTSKQFAVPSSSMGAGVTMDGETTIKDHVKFCDDITEFRAFVALRNITRESILEDISPIYWPGDVLAAAGGARRLRFVSPAPSGALSFAVTCALSCRRHRRRMVIALWNE</sequence>
<protein>
    <submittedName>
        <fullName evidence="1">Uncharacterized protein</fullName>
    </submittedName>
</protein>
<evidence type="ECO:0000313" key="2">
    <source>
        <dbReference type="Proteomes" id="UP000299102"/>
    </source>
</evidence>
<dbReference type="EMBL" id="BGZK01000667">
    <property type="protein sequence ID" value="GBP55414.1"/>
    <property type="molecule type" value="Genomic_DNA"/>
</dbReference>
<accession>A0A4C1WZA5</accession>